<dbReference type="OrthoDB" id="185373at2759"/>
<evidence type="ECO:0000256" key="3">
    <source>
        <dbReference type="SAM" id="MobiDB-lite"/>
    </source>
</evidence>
<feature type="repeat" description="PPR" evidence="2">
    <location>
        <begin position="739"/>
        <end position="773"/>
    </location>
</feature>
<comment type="caution">
    <text evidence="4">The sequence shown here is derived from an EMBL/GenBank/DDBJ whole genome shotgun (WGS) entry which is preliminary data.</text>
</comment>
<organism evidence="4 5">
    <name type="scientific">Hypsizygus marmoreus</name>
    <name type="common">White beech mushroom</name>
    <name type="synonym">Agaricus marmoreus</name>
    <dbReference type="NCBI Taxonomy" id="39966"/>
    <lineage>
        <taxon>Eukaryota</taxon>
        <taxon>Fungi</taxon>
        <taxon>Dikarya</taxon>
        <taxon>Basidiomycota</taxon>
        <taxon>Agaricomycotina</taxon>
        <taxon>Agaricomycetes</taxon>
        <taxon>Agaricomycetidae</taxon>
        <taxon>Agaricales</taxon>
        <taxon>Tricholomatineae</taxon>
        <taxon>Lyophyllaceae</taxon>
        <taxon>Hypsizygus</taxon>
    </lineage>
</organism>
<dbReference type="Proteomes" id="UP000076154">
    <property type="component" value="Unassembled WGS sequence"/>
</dbReference>
<sequence>MVEPFAAVIFNTLVSGRSTLRHPPSLNSVARVMATSSRKSVVSDFFTPQPRRVKGKEKAEDTSDLSCFLSQCQEWSSCAHRHSLWCSDRSRFMMMEELTPTPSRSPRRYRSRQIPNAKSSLTHTVYGGQRRHASNASELTIQTQYPPSLADLAASAAPSDKQREDLAIRRLRTITRIPADTVDLNKAWETYLSVSHCNIDLQLLMQFTDKLLNATELHYHRDKDLDILHLWGLRTQGILNAVTPRITALAPFDQWRLCMLSRSMSLLGDLKQATEIAHDANAIPATYENKGGIISAFNCILLSTSVHRNNVEAVKFIASQWEIVGSHLTQRTSEWHYGGPARWGNYMRRNAFLIIAEIDYVASLLNLSIWDKDRRETMGNFMIEALCDFKLPLAALEVFREMQKQRLFTSTDAQIALIRKLASENVFEPAMTMFHSLSATGTRRSIYSTGVYLYGRQGNGEEAERYFRVLERNSWVSDDDTAMLLYAYSTQGLVNEATALFDNFFPEGPDGARLNSPKLRHFTAVIYGHSRRGDSKGITRWLEIMSKSGLDPDIYVFTVILNNLAIRGDMDGVLAILKQMRAARVQPNVVTYTIVIALFAHHKDAVGAEAMFKRAIQEGVVPDRRMITSLMNAHVEAGSWEGVIRAYDYIHAFPSHHIRPTIEVYNTLIKAYVMMAAPFPIVSKIFNQLEASRVKPDDRTFSLVIQSACDAGRMDIAADMFYQMDKIAAQDSERGLEINVYVLTILMAGFLRVGDKIKAKAVYDEMRDRGIQPTAITFNTILKAYGNERSEESMKVAEEFINTLMGTPAEERVWDTPSYGRKTALQHIYGPVIAAYAKQEKVEDAERMFQEMIAAGQPPTLGTLTAVLDAYRRTFNTEAALRIWPEIFQLGLRYSKDRFLIDGDDSDPTRARLQGNILTVPLSIYIDVLSSAGLHQQIAAVWKEFQALGFTFDSHNWNHLAVALVRAGQPERAFEVVEKVLLHRPQLDIKEERDKRPSTPLLYESASTDVRSTFTKEPPKHSDIRRATVAKLTASKAFRTDIEGENAEYALDMAHPLHILHQVTPIWAFWRPHVAVLSVFLVALSRLESGTLVKPVGQDEDETTPADDEPSQAREILNRIYQNYPNTVQAVLDHETRERRRLGDDYDRNYNWR</sequence>
<keyword evidence="5" id="KW-1185">Reference proteome</keyword>
<dbReference type="Pfam" id="PF01535">
    <property type="entry name" value="PPR"/>
    <property type="match status" value="3"/>
</dbReference>
<keyword evidence="1" id="KW-0677">Repeat</keyword>
<dbReference type="AlphaFoldDB" id="A0A369JCL7"/>
<dbReference type="InterPro" id="IPR051240">
    <property type="entry name" value="Mito_RNA-Proc/Resp"/>
</dbReference>
<evidence type="ECO:0000256" key="2">
    <source>
        <dbReference type="PROSITE-ProRule" id="PRU00708"/>
    </source>
</evidence>
<name>A0A369JCL7_HYPMA</name>
<evidence type="ECO:0000256" key="1">
    <source>
        <dbReference type="ARBA" id="ARBA00022737"/>
    </source>
</evidence>
<dbReference type="PROSITE" id="PS51375">
    <property type="entry name" value="PPR"/>
    <property type="match status" value="4"/>
</dbReference>
<dbReference type="GO" id="GO:0003729">
    <property type="term" value="F:mRNA binding"/>
    <property type="evidence" value="ECO:0007669"/>
    <property type="project" value="TreeGrafter"/>
</dbReference>
<dbReference type="STRING" id="39966.A0A369JCL7"/>
<dbReference type="InterPro" id="IPR011990">
    <property type="entry name" value="TPR-like_helical_dom_sf"/>
</dbReference>
<evidence type="ECO:0008006" key="6">
    <source>
        <dbReference type="Google" id="ProtNLM"/>
    </source>
</evidence>
<dbReference type="Gene3D" id="1.25.40.10">
    <property type="entry name" value="Tetratricopeptide repeat domain"/>
    <property type="match status" value="4"/>
</dbReference>
<protein>
    <recommendedName>
        <fullName evidence="6">Pentatricopeptide repeat-containing protein 5, mitochondrial</fullName>
    </recommendedName>
</protein>
<proteinExistence type="predicted"/>
<evidence type="ECO:0000313" key="4">
    <source>
        <dbReference type="EMBL" id="RDB19851.1"/>
    </source>
</evidence>
<dbReference type="InParanoid" id="A0A369JCL7"/>
<feature type="repeat" description="PPR" evidence="2">
    <location>
        <begin position="588"/>
        <end position="622"/>
    </location>
</feature>
<dbReference type="InterPro" id="IPR002885">
    <property type="entry name" value="PPR_rpt"/>
</dbReference>
<feature type="repeat" description="PPR" evidence="2">
    <location>
        <begin position="553"/>
        <end position="587"/>
    </location>
</feature>
<dbReference type="NCBIfam" id="TIGR00756">
    <property type="entry name" value="PPR"/>
    <property type="match status" value="4"/>
</dbReference>
<dbReference type="PANTHER" id="PTHR47933">
    <property type="entry name" value="PENTATRICOPEPTIDE REPEAT-CONTAINING PROTEIN 1, MITOCHONDRIAL"/>
    <property type="match status" value="1"/>
</dbReference>
<gene>
    <name evidence="4" type="ORF">Hypma_012799</name>
</gene>
<feature type="region of interest" description="Disordered" evidence="3">
    <location>
        <begin position="98"/>
        <end position="120"/>
    </location>
</feature>
<dbReference type="PANTHER" id="PTHR47933:SF11">
    <property type="entry name" value="PENTATRICOPEPTIDE REPEAT-CONTAINING PROTEIN 2"/>
    <property type="match status" value="1"/>
</dbReference>
<accession>A0A369JCL7</accession>
<dbReference type="EMBL" id="LUEZ02000071">
    <property type="protein sequence ID" value="RDB19851.1"/>
    <property type="molecule type" value="Genomic_DNA"/>
</dbReference>
<feature type="repeat" description="PPR" evidence="2">
    <location>
        <begin position="825"/>
        <end position="859"/>
    </location>
</feature>
<dbReference type="Pfam" id="PF13812">
    <property type="entry name" value="PPR_3"/>
    <property type="match status" value="2"/>
</dbReference>
<reference evidence="4" key="1">
    <citation type="submission" date="2018-04" db="EMBL/GenBank/DDBJ databases">
        <title>Whole genome sequencing of Hypsizygus marmoreus.</title>
        <authorList>
            <person name="Choi I.-G."/>
            <person name="Min B."/>
            <person name="Kim J.-G."/>
            <person name="Kim S."/>
            <person name="Oh Y.-L."/>
            <person name="Kong W.-S."/>
            <person name="Park H."/>
            <person name="Jeong J."/>
            <person name="Song E.-S."/>
        </authorList>
    </citation>
    <scope>NUCLEOTIDE SEQUENCE [LARGE SCALE GENOMIC DNA]</scope>
    <source>
        <strain evidence="4">51987-8</strain>
    </source>
</reference>
<evidence type="ECO:0000313" key="5">
    <source>
        <dbReference type="Proteomes" id="UP000076154"/>
    </source>
</evidence>